<dbReference type="SMART" id="SM00382">
    <property type="entry name" value="AAA"/>
    <property type="match status" value="1"/>
</dbReference>
<dbReference type="InterPro" id="IPR017871">
    <property type="entry name" value="ABC_transporter-like_CS"/>
</dbReference>
<evidence type="ECO:0000313" key="11">
    <source>
        <dbReference type="Proteomes" id="UP001295463"/>
    </source>
</evidence>
<dbReference type="Proteomes" id="UP001295463">
    <property type="component" value="Chromosome"/>
</dbReference>
<dbReference type="Pfam" id="PF00005">
    <property type="entry name" value="ABC_tran"/>
    <property type="match status" value="1"/>
</dbReference>
<dbReference type="SUPFAM" id="SSF52540">
    <property type="entry name" value="P-loop containing nucleoside triphosphate hydrolases"/>
    <property type="match status" value="1"/>
</dbReference>
<dbReference type="GO" id="GO:0005524">
    <property type="term" value="F:ATP binding"/>
    <property type="evidence" value="ECO:0007669"/>
    <property type="project" value="UniProtKB-KW"/>
</dbReference>
<dbReference type="InterPro" id="IPR011527">
    <property type="entry name" value="ABC1_TM_dom"/>
</dbReference>
<evidence type="ECO:0000256" key="4">
    <source>
        <dbReference type="ARBA" id="ARBA00022840"/>
    </source>
</evidence>
<keyword evidence="6 7" id="KW-0472">Membrane</keyword>
<feature type="transmembrane region" description="Helical" evidence="7">
    <location>
        <begin position="30"/>
        <end position="51"/>
    </location>
</feature>
<feature type="domain" description="ABC transporter" evidence="8">
    <location>
        <begin position="348"/>
        <end position="577"/>
    </location>
</feature>
<evidence type="ECO:0000259" key="8">
    <source>
        <dbReference type="PROSITE" id="PS50893"/>
    </source>
</evidence>
<dbReference type="Gene3D" id="3.40.50.300">
    <property type="entry name" value="P-loop containing nucleotide triphosphate hydrolases"/>
    <property type="match status" value="1"/>
</dbReference>
<dbReference type="PANTHER" id="PTHR24221">
    <property type="entry name" value="ATP-BINDING CASSETTE SUB-FAMILY B"/>
    <property type="match status" value="1"/>
</dbReference>
<keyword evidence="4 10" id="KW-0067">ATP-binding</keyword>
<name>A0ABM9D6C6_9BACT</name>
<keyword evidence="11" id="KW-1185">Reference proteome</keyword>
<dbReference type="InterPro" id="IPR036640">
    <property type="entry name" value="ABC1_TM_sf"/>
</dbReference>
<dbReference type="InterPro" id="IPR003439">
    <property type="entry name" value="ABC_transporter-like_ATP-bd"/>
</dbReference>
<keyword evidence="2 7" id="KW-0812">Transmembrane</keyword>
<feature type="transmembrane region" description="Helical" evidence="7">
    <location>
        <begin position="254"/>
        <end position="279"/>
    </location>
</feature>
<accession>A0ABM9D6C6</accession>
<dbReference type="InterPro" id="IPR027417">
    <property type="entry name" value="P-loop_NTPase"/>
</dbReference>
<protein>
    <submittedName>
        <fullName evidence="10">ATP-binding cassette, subfamily B</fullName>
    </submittedName>
</protein>
<dbReference type="PROSITE" id="PS50929">
    <property type="entry name" value="ABC_TM1F"/>
    <property type="match status" value="1"/>
</dbReference>
<evidence type="ECO:0000313" key="10">
    <source>
        <dbReference type="EMBL" id="CAH2029963.1"/>
    </source>
</evidence>
<dbReference type="PROSITE" id="PS50893">
    <property type="entry name" value="ABC_TRANSPORTER_2"/>
    <property type="match status" value="1"/>
</dbReference>
<comment type="subcellular location">
    <subcellularLocation>
        <location evidence="1">Cell membrane</location>
        <topology evidence="1">Multi-pass membrane protein</topology>
    </subcellularLocation>
</comment>
<dbReference type="InterPro" id="IPR003593">
    <property type="entry name" value="AAA+_ATPase"/>
</dbReference>
<gene>
    <name evidence="10" type="ORF">GEAMG1_0141</name>
</gene>
<dbReference type="CDD" id="cd18541">
    <property type="entry name" value="ABC_6TM_TmrB_like"/>
    <property type="match status" value="1"/>
</dbReference>
<feature type="transmembrane region" description="Helical" evidence="7">
    <location>
        <begin position="141"/>
        <end position="164"/>
    </location>
</feature>
<dbReference type="Pfam" id="PF00664">
    <property type="entry name" value="ABC_membrane"/>
    <property type="match status" value="1"/>
</dbReference>
<dbReference type="PROSITE" id="PS00211">
    <property type="entry name" value="ABC_TRANSPORTER_1"/>
    <property type="match status" value="1"/>
</dbReference>
<keyword evidence="5 7" id="KW-1133">Transmembrane helix</keyword>
<keyword evidence="3" id="KW-0547">Nucleotide-binding</keyword>
<dbReference type="SUPFAM" id="SSF90123">
    <property type="entry name" value="ABC transporter transmembrane region"/>
    <property type="match status" value="1"/>
</dbReference>
<feature type="transmembrane region" description="Helical" evidence="7">
    <location>
        <begin position="291"/>
        <end position="312"/>
    </location>
</feature>
<feature type="transmembrane region" description="Helical" evidence="7">
    <location>
        <begin position="170"/>
        <end position="189"/>
    </location>
</feature>
<proteinExistence type="predicted"/>
<evidence type="ECO:0000256" key="2">
    <source>
        <dbReference type="ARBA" id="ARBA00022692"/>
    </source>
</evidence>
<organism evidence="10 11">
    <name type="scientific">Trichlorobacter ammonificans</name>
    <dbReference type="NCBI Taxonomy" id="2916410"/>
    <lineage>
        <taxon>Bacteria</taxon>
        <taxon>Pseudomonadati</taxon>
        <taxon>Thermodesulfobacteriota</taxon>
        <taxon>Desulfuromonadia</taxon>
        <taxon>Geobacterales</taxon>
        <taxon>Geobacteraceae</taxon>
        <taxon>Trichlorobacter</taxon>
    </lineage>
</organism>
<dbReference type="PANTHER" id="PTHR24221:SF579">
    <property type="entry name" value="ABC TRANSPORTER"/>
    <property type="match status" value="1"/>
</dbReference>
<dbReference type="EMBL" id="OW150024">
    <property type="protein sequence ID" value="CAH2029963.1"/>
    <property type="molecule type" value="Genomic_DNA"/>
</dbReference>
<reference evidence="10 11" key="1">
    <citation type="submission" date="2022-03" db="EMBL/GenBank/DDBJ databases">
        <authorList>
            <person name="Koch H."/>
        </authorList>
    </citation>
    <scope>NUCLEOTIDE SEQUENCE [LARGE SCALE GENOMIC DNA]</scope>
    <source>
        <strain evidence="10 11">G1</strain>
    </source>
</reference>
<sequence>MDKQTTTAPTSTLSLLAHLLPFFEGLKGRYALGALLLLATNAAALLVPWLLKRAVEQLSHPVAAAPSANRYALLIALLAGAYCLVRIFSRTVILHGARLIEFRVREALFARLLELDQTFFFRERTGDLLSRFSNDLTNVRMLTGFGIMSLMNTVILYGSAVWLMVRINPLLTLAALAPLPLMVLTVQAVSGRIFTLSRETQEELARVSNHAEEAFSAALLIKSYCRETRFGEQFRVAANRCLERNLSLARLRGFIIPVIALATGAGILAVLYLGGHLVIRQAMTLGDFVAFSGYLALLVWPTMVLGWILTLFQRGGASMARINELLAARSAVREHAAAQRISSIKEEVAFRNLCFAYGERPVLRDISFTVAAGERIGITGTVGSGKSTLLQLIPRLLPASDGMIFLDGTDINQLHLGDLRSLIGYLPQEATLFSRTIAENIAYGGDGDCPKAAELAGLSSDLQGFTQGLDTLVGERGVTLSGGQRQRVALARALMRNPSLLLLDDPLAAVDAGHEDEILTALSAAWGGKTVLMVSHRLSAFRDCHRVLVLDDGRIVEQGTPAELLQLGGRYTELAKRQGTGGGSAGAEKR</sequence>
<dbReference type="Gene3D" id="1.20.1560.10">
    <property type="entry name" value="ABC transporter type 1, transmembrane domain"/>
    <property type="match status" value="1"/>
</dbReference>
<evidence type="ECO:0000259" key="9">
    <source>
        <dbReference type="PROSITE" id="PS50929"/>
    </source>
</evidence>
<feature type="domain" description="ABC transmembrane type-1" evidence="9">
    <location>
        <begin position="31"/>
        <end position="314"/>
    </location>
</feature>
<evidence type="ECO:0000256" key="1">
    <source>
        <dbReference type="ARBA" id="ARBA00004651"/>
    </source>
</evidence>
<evidence type="ECO:0000256" key="7">
    <source>
        <dbReference type="SAM" id="Phobius"/>
    </source>
</evidence>
<evidence type="ECO:0000256" key="5">
    <source>
        <dbReference type="ARBA" id="ARBA00022989"/>
    </source>
</evidence>
<dbReference type="InterPro" id="IPR039421">
    <property type="entry name" value="Type_1_exporter"/>
</dbReference>
<feature type="transmembrane region" description="Helical" evidence="7">
    <location>
        <begin position="71"/>
        <end position="89"/>
    </location>
</feature>
<evidence type="ECO:0000256" key="3">
    <source>
        <dbReference type="ARBA" id="ARBA00022741"/>
    </source>
</evidence>
<evidence type="ECO:0000256" key="6">
    <source>
        <dbReference type="ARBA" id="ARBA00023136"/>
    </source>
</evidence>
<dbReference type="RefSeq" id="WP_305730940.1">
    <property type="nucleotide sequence ID" value="NZ_OW150024.1"/>
</dbReference>